<feature type="active site" evidence="16">
    <location>
        <position position="299"/>
    </location>
</feature>
<sequence>MTTKPAGHADVVRALGRLCHEVREHEPLRKHVSFRIGGPADLLVVPRSREEVRAVASWLFAERVPFAVLGQGSNVLISDQGIRGIVLKIGKGLDRITLDGDRITAMAGAGLPHLARAAAGQGLAGLEFAAGIPASLGGAVVMNAGAHGHAMAEIVASARVLMPDGEHTMTPATLGYAYRTSVLQQRAAVVMEATLQLQRSTPDVVRRRTDEWLAHRAATQPIGPPSSGCIFRNPAGDHAGRLIDLAGGKGLQVGAAQVSEIHANYIVNTGEASAADVLALMHKVNALVAEKFGVELEPEIKLLGEFRVG</sequence>
<comment type="catalytic activity">
    <reaction evidence="15 16">
        <text>UDP-N-acetyl-alpha-D-muramate + NADP(+) = UDP-N-acetyl-3-O-(1-carboxyvinyl)-alpha-D-glucosamine + NADPH + H(+)</text>
        <dbReference type="Rhea" id="RHEA:12248"/>
        <dbReference type="ChEBI" id="CHEBI:15378"/>
        <dbReference type="ChEBI" id="CHEBI:57783"/>
        <dbReference type="ChEBI" id="CHEBI:58349"/>
        <dbReference type="ChEBI" id="CHEBI:68483"/>
        <dbReference type="ChEBI" id="CHEBI:70757"/>
        <dbReference type="EC" id="1.3.1.98"/>
    </reaction>
</comment>
<keyword evidence="5 16" id="KW-0963">Cytoplasm</keyword>
<feature type="active site" description="Proton donor" evidence="16">
    <location>
        <position position="229"/>
    </location>
</feature>
<evidence type="ECO:0000256" key="4">
    <source>
        <dbReference type="ARBA" id="ARBA00004752"/>
    </source>
</evidence>
<dbReference type="EC" id="1.3.1.98" evidence="16"/>
<evidence type="ECO:0000256" key="2">
    <source>
        <dbReference type="ARBA" id="ARBA00003921"/>
    </source>
</evidence>
<dbReference type="HAMAP" id="MF_00037">
    <property type="entry name" value="MurB"/>
    <property type="match status" value="1"/>
</dbReference>
<comment type="subcellular location">
    <subcellularLocation>
        <location evidence="3 16">Cytoplasm</location>
    </subcellularLocation>
</comment>
<keyword evidence="12 16" id="KW-0560">Oxidoreductase</keyword>
<dbReference type="AlphaFoldDB" id="A0A537LT81"/>
<keyword evidence="7 16" id="KW-0285">Flavoprotein</keyword>
<dbReference type="Pfam" id="PF01565">
    <property type="entry name" value="FAD_binding_4"/>
    <property type="match status" value="1"/>
</dbReference>
<dbReference type="GO" id="GO:0008762">
    <property type="term" value="F:UDP-N-acetylmuramate dehydrogenase activity"/>
    <property type="evidence" value="ECO:0007669"/>
    <property type="project" value="UniProtKB-UniRule"/>
</dbReference>
<reference evidence="20 21" key="1">
    <citation type="journal article" date="2019" name="Nat. Microbiol.">
        <title>Mediterranean grassland soil C-N compound turnover is dependent on rainfall and depth, and is mediated by genomically divergent microorganisms.</title>
        <authorList>
            <person name="Diamond S."/>
            <person name="Andeer P.F."/>
            <person name="Li Z."/>
            <person name="Crits-Christoph A."/>
            <person name="Burstein D."/>
            <person name="Anantharaman K."/>
            <person name="Lane K.R."/>
            <person name="Thomas B.C."/>
            <person name="Pan C."/>
            <person name="Northen T.R."/>
            <person name="Banfield J.F."/>
        </authorList>
    </citation>
    <scope>NUCLEOTIDE SEQUENCE [LARGE SCALE GENOMIC DNA]</scope>
    <source>
        <strain evidence="19">NP_1</strain>
        <strain evidence="18">NP_2</strain>
    </source>
</reference>
<dbReference type="UniPathway" id="UPA00219"/>
<evidence type="ECO:0000313" key="21">
    <source>
        <dbReference type="Proteomes" id="UP000318661"/>
    </source>
</evidence>
<dbReference type="InterPro" id="IPR006094">
    <property type="entry name" value="Oxid_FAD_bind_N"/>
</dbReference>
<dbReference type="GO" id="GO:0009252">
    <property type="term" value="P:peptidoglycan biosynthetic process"/>
    <property type="evidence" value="ECO:0007669"/>
    <property type="project" value="UniProtKB-UniRule"/>
</dbReference>
<keyword evidence="6 16" id="KW-0132">Cell division</keyword>
<dbReference type="NCBIfam" id="TIGR00179">
    <property type="entry name" value="murB"/>
    <property type="match status" value="1"/>
</dbReference>
<dbReference type="Proteomes" id="UP000318661">
    <property type="component" value="Unassembled WGS sequence"/>
</dbReference>
<dbReference type="PANTHER" id="PTHR21071:SF4">
    <property type="entry name" value="UDP-N-ACETYLENOLPYRUVOYLGLUCOSAMINE REDUCTASE"/>
    <property type="match status" value="1"/>
</dbReference>
<dbReference type="NCBIfam" id="NF010480">
    <property type="entry name" value="PRK13905.1"/>
    <property type="match status" value="1"/>
</dbReference>
<comment type="similarity">
    <text evidence="16">Belongs to the MurB family.</text>
</comment>
<dbReference type="EMBL" id="VBAJ01000347">
    <property type="protein sequence ID" value="TMJ00391.1"/>
    <property type="molecule type" value="Genomic_DNA"/>
</dbReference>
<evidence type="ECO:0000313" key="18">
    <source>
        <dbReference type="EMBL" id="TMJ00391.1"/>
    </source>
</evidence>
<dbReference type="PANTHER" id="PTHR21071">
    <property type="entry name" value="UDP-N-ACETYLENOLPYRUVOYLGLUCOSAMINE REDUCTASE"/>
    <property type="match status" value="1"/>
</dbReference>
<evidence type="ECO:0000256" key="10">
    <source>
        <dbReference type="ARBA" id="ARBA00022960"/>
    </source>
</evidence>
<comment type="cofactor">
    <cofactor evidence="1 16">
        <name>FAD</name>
        <dbReference type="ChEBI" id="CHEBI:57692"/>
    </cofactor>
</comment>
<keyword evidence="11 16" id="KW-0573">Peptidoglycan synthesis</keyword>
<evidence type="ECO:0000256" key="9">
    <source>
        <dbReference type="ARBA" id="ARBA00022857"/>
    </source>
</evidence>
<dbReference type="InterPro" id="IPR036635">
    <property type="entry name" value="MurB_C_sf"/>
</dbReference>
<evidence type="ECO:0000256" key="6">
    <source>
        <dbReference type="ARBA" id="ARBA00022618"/>
    </source>
</evidence>
<dbReference type="GO" id="GO:0005829">
    <property type="term" value="C:cytosol"/>
    <property type="evidence" value="ECO:0007669"/>
    <property type="project" value="TreeGrafter"/>
</dbReference>
<dbReference type="PROSITE" id="PS51387">
    <property type="entry name" value="FAD_PCMH"/>
    <property type="match status" value="1"/>
</dbReference>
<keyword evidence="10 16" id="KW-0133">Cell shape</keyword>
<dbReference type="InterPro" id="IPR011601">
    <property type="entry name" value="MurB_C"/>
</dbReference>
<comment type="pathway">
    <text evidence="4 16">Cell wall biogenesis; peptidoglycan biosynthesis.</text>
</comment>
<dbReference type="GO" id="GO:0071949">
    <property type="term" value="F:FAD binding"/>
    <property type="evidence" value="ECO:0007669"/>
    <property type="project" value="InterPro"/>
</dbReference>
<evidence type="ECO:0000313" key="19">
    <source>
        <dbReference type="EMBL" id="TMJ11219.1"/>
    </source>
</evidence>
<dbReference type="GO" id="GO:0051301">
    <property type="term" value="P:cell division"/>
    <property type="evidence" value="ECO:0007669"/>
    <property type="project" value="UniProtKB-KW"/>
</dbReference>
<evidence type="ECO:0000256" key="16">
    <source>
        <dbReference type="HAMAP-Rule" id="MF_00037"/>
    </source>
</evidence>
<dbReference type="SUPFAM" id="SSF56194">
    <property type="entry name" value="Uridine diphospho-N-Acetylenolpyruvylglucosamine reductase, MurB, C-terminal domain"/>
    <property type="match status" value="1"/>
</dbReference>
<evidence type="ECO:0000256" key="12">
    <source>
        <dbReference type="ARBA" id="ARBA00023002"/>
    </source>
</evidence>
<feature type="domain" description="FAD-binding PCMH-type" evidence="17">
    <location>
        <begin position="36"/>
        <end position="200"/>
    </location>
</feature>
<dbReference type="Gene3D" id="3.90.78.10">
    <property type="entry name" value="UDP-N-acetylenolpyruvoylglucosamine reductase, C-terminal domain"/>
    <property type="match status" value="1"/>
</dbReference>
<evidence type="ECO:0000256" key="1">
    <source>
        <dbReference type="ARBA" id="ARBA00001974"/>
    </source>
</evidence>
<dbReference type="InterPro" id="IPR016167">
    <property type="entry name" value="FAD-bd_PCMH_sub1"/>
</dbReference>
<gene>
    <name evidence="16 19" type="primary">murB</name>
    <name evidence="19" type="ORF">E6G98_05495</name>
    <name evidence="18" type="ORF">E6G99_13020</name>
</gene>
<dbReference type="EMBL" id="VBAI01000074">
    <property type="protein sequence ID" value="TMJ11219.1"/>
    <property type="molecule type" value="Genomic_DNA"/>
</dbReference>
<evidence type="ECO:0000256" key="8">
    <source>
        <dbReference type="ARBA" id="ARBA00022827"/>
    </source>
</evidence>
<organism evidence="19 20">
    <name type="scientific">Candidatus Segetimicrobium genomatis</name>
    <dbReference type="NCBI Taxonomy" id="2569760"/>
    <lineage>
        <taxon>Bacteria</taxon>
        <taxon>Bacillati</taxon>
        <taxon>Candidatus Sysuimicrobiota</taxon>
        <taxon>Candidatus Sysuimicrobiia</taxon>
        <taxon>Candidatus Sysuimicrobiales</taxon>
        <taxon>Candidatus Segetimicrobiaceae</taxon>
        <taxon>Candidatus Segetimicrobium</taxon>
    </lineage>
</organism>
<dbReference type="SUPFAM" id="SSF56176">
    <property type="entry name" value="FAD-binding/transporter-associated domain-like"/>
    <property type="match status" value="1"/>
</dbReference>
<dbReference type="InterPro" id="IPR003170">
    <property type="entry name" value="MurB"/>
</dbReference>
<keyword evidence="8 16" id="KW-0274">FAD</keyword>
<protein>
    <recommendedName>
        <fullName evidence="16">UDP-N-acetylenolpyruvoylglucosamine reductase</fullName>
        <ecNumber evidence="16">1.3.1.98</ecNumber>
    </recommendedName>
    <alternativeName>
        <fullName evidence="16">UDP-N-acetylmuramate dehydrogenase</fullName>
    </alternativeName>
</protein>
<dbReference type="Pfam" id="PF02873">
    <property type="entry name" value="MurB_C"/>
    <property type="match status" value="1"/>
</dbReference>
<evidence type="ECO:0000313" key="20">
    <source>
        <dbReference type="Proteomes" id="UP000315217"/>
    </source>
</evidence>
<keyword evidence="9 16" id="KW-0521">NADP</keyword>
<comment type="function">
    <text evidence="2 16">Cell wall formation.</text>
</comment>
<evidence type="ECO:0000256" key="3">
    <source>
        <dbReference type="ARBA" id="ARBA00004496"/>
    </source>
</evidence>
<dbReference type="InterPro" id="IPR016169">
    <property type="entry name" value="FAD-bd_PCMH_sub2"/>
</dbReference>
<evidence type="ECO:0000256" key="5">
    <source>
        <dbReference type="ARBA" id="ARBA00022490"/>
    </source>
</evidence>
<evidence type="ECO:0000256" key="7">
    <source>
        <dbReference type="ARBA" id="ARBA00022630"/>
    </source>
</evidence>
<dbReference type="Gene3D" id="3.30.465.10">
    <property type="match status" value="1"/>
</dbReference>
<dbReference type="GO" id="GO:0071555">
    <property type="term" value="P:cell wall organization"/>
    <property type="evidence" value="ECO:0007669"/>
    <property type="project" value="UniProtKB-KW"/>
</dbReference>
<comment type="caution">
    <text evidence="19">The sequence shown here is derived from an EMBL/GenBank/DDBJ whole genome shotgun (WGS) entry which is preliminary data.</text>
</comment>
<feature type="active site" evidence="16">
    <location>
        <position position="179"/>
    </location>
</feature>
<evidence type="ECO:0000256" key="14">
    <source>
        <dbReference type="ARBA" id="ARBA00023316"/>
    </source>
</evidence>
<dbReference type="InterPro" id="IPR036318">
    <property type="entry name" value="FAD-bd_PCMH-like_sf"/>
</dbReference>
<evidence type="ECO:0000259" key="17">
    <source>
        <dbReference type="PROSITE" id="PS51387"/>
    </source>
</evidence>
<name>A0A537LT81_9BACT</name>
<keyword evidence="14 16" id="KW-0961">Cell wall biogenesis/degradation</keyword>
<dbReference type="Proteomes" id="UP000315217">
    <property type="component" value="Unassembled WGS sequence"/>
</dbReference>
<evidence type="ECO:0000256" key="13">
    <source>
        <dbReference type="ARBA" id="ARBA00023306"/>
    </source>
</evidence>
<proteinExistence type="inferred from homology"/>
<dbReference type="Gene3D" id="3.30.43.10">
    <property type="entry name" value="Uridine Diphospho-n-acetylenolpyruvylglucosamine Reductase, domain 2"/>
    <property type="match status" value="1"/>
</dbReference>
<dbReference type="GO" id="GO:0008360">
    <property type="term" value="P:regulation of cell shape"/>
    <property type="evidence" value="ECO:0007669"/>
    <property type="project" value="UniProtKB-KW"/>
</dbReference>
<evidence type="ECO:0000256" key="11">
    <source>
        <dbReference type="ARBA" id="ARBA00022984"/>
    </source>
</evidence>
<dbReference type="InterPro" id="IPR016166">
    <property type="entry name" value="FAD-bd_PCMH"/>
</dbReference>
<accession>A0A537LT81</accession>
<evidence type="ECO:0000256" key="15">
    <source>
        <dbReference type="ARBA" id="ARBA00048914"/>
    </source>
</evidence>
<keyword evidence="13 16" id="KW-0131">Cell cycle</keyword>